<evidence type="ECO:0000313" key="2">
    <source>
        <dbReference type="EMBL" id="ETL24253.1"/>
    </source>
</evidence>
<proteinExistence type="predicted"/>
<sequence>MHRVFATILGMTVVDAYNAYRYELIENQAFDKTVLNFNDFVSQLSHQLVFNEHTMTRALRSDARAGRVEEVASILSLFLSIVLTLVFFQTAHTLKAFCDLSQYAEARASGKRVQRQCNICRKKCSY</sequence>
<gene>
    <name evidence="2" type="ORF">L916_21734</name>
</gene>
<name>W2HSY5_PHYNI</name>
<protein>
    <submittedName>
        <fullName evidence="2">Uncharacterized protein</fullName>
    </submittedName>
</protein>
<keyword evidence="1" id="KW-1133">Transmembrane helix</keyword>
<keyword evidence="1" id="KW-0472">Membrane</keyword>
<accession>W2HSY5</accession>
<dbReference type="EMBL" id="KI676945">
    <property type="protein sequence ID" value="ETL24253.1"/>
    <property type="molecule type" value="Genomic_DNA"/>
</dbReference>
<dbReference type="Proteomes" id="UP000053864">
    <property type="component" value="Unassembled WGS sequence"/>
</dbReference>
<dbReference type="AlphaFoldDB" id="W2HSY5"/>
<reference evidence="2" key="1">
    <citation type="submission" date="2013-11" db="EMBL/GenBank/DDBJ databases">
        <title>The Genome Sequence of Phytophthora parasitica CJ05E6.</title>
        <authorList>
            <consortium name="The Broad Institute Genomics Platform"/>
            <person name="Russ C."/>
            <person name="Tyler B."/>
            <person name="Panabieres F."/>
            <person name="Shan W."/>
            <person name="Tripathy S."/>
            <person name="Grunwald N."/>
            <person name="Machado M."/>
            <person name="Johnson C.S."/>
            <person name="Arredondo F."/>
            <person name="Hong C."/>
            <person name="Coffey M."/>
            <person name="Young S.K."/>
            <person name="Zeng Q."/>
            <person name="Gargeya S."/>
            <person name="Fitzgerald M."/>
            <person name="Abouelleil A."/>
            <person name="Alvarado L."/>
            <person name="Chapman S.B."/>
            <person name="Gainer-Dewar J."/>
            <person name="Goldberg J."/>
            <person name="Griggs A."/>
            <person name="Gujja S."/>
            <person name="Hansen M."/>
            <person name="Howarth C."/>
            <person name="Imamovic A."/>
            <person name="Ireland A."/>
            <person name="Larimer J."/>
            <person name="McCowan C."/>
            <person name="Murphy C."/>
            <person name="Pearson M."/>
            <person name="Poon T.W."/>
            <person name="Priest M."/>
            <person name="Roberts A."/>
            <person name="Saif S."/>
            <person name="Shea T."/>
            <person name="Sykes S."/>
            <person name="Wortman J."/>
            <person name="Nusbaum C."/>
            <person name="Birren B."/>
        </authorList>
    </citation>
    <scope>NUCLEOTIDE SEQUENCE [LARGE SCALE GENOMIC DNA]</scope>
    <source>
        <strain evidence="2">CJ05E6</strain>
    </source>
</reference>
<keyword evidence="1" id="KW-0812">Transmembrane</keyword>
<organism evidence="2">
    <name type="scientific">Phytophthora nicotianae</name>
    <name type="common">Potato buckeye rot agent</name>
    <name type="synonym">Phytophthora parasitica</name>
    <dbReference type="NCBI Taxonomy" id="4792"/>
    <lineage>
        <taxon>Eukaryota</taxon>
        <taxon>Sar</taxon>
        <taxon>Stramenopiles</taxon>
        <taxon>Oomycota</taxon>
        <taxon>Peronosporomycetes</taxon>
        <taxon>Peronosporales</taxon>
        <taxon>Peronosporaceae</taxon>
        <taxon>Phytophthora</taxon>
    </lineage>
</organism>
<feature type="transmembrane region" description="Helical" evidence="1">
    <location>
        <begin position="71"/>
        <end position="88"/>
    </location>
</feature>
<evidence type="ECO:0000256" key="1">
    <source>
        <dbReference type="SAM" id="Phobius"/>
    </source>
</evidence>